<reference evidence="1 2" key="1">
    <citation type="journal article" date="2018" name="Nat. Biotechnol.">
        <title>A standardized bacterial taxonomy based on genome phylogeny substantially revises the tree of life.</title>
        <authorList>
            <person name="Parks D.H."/>
            <person name="Chuvochina M."/>
            <person name="Waite D.W."/>
            <person name="Rinke C."/>
            <person name="Skarshewski A."/>
            <person name="Chaumeil P.A."/>
            <person name="Hugenholtz P."/>
        </authorList>
    </citation>
    <scope>NUCLEOTIDE SEQUENCE [LARGE SCALE GENOMIC DNA]</scope>
    <source>
        <strain evidence="1">UBA11701</strain>
    </source>
</reference>
<protein>
    <submittedName>
        <fullName evidence="1">Uncharacterized protein</fullName>
    </submittedName>
</protein>
<dbReference type="Proteomes" id="UP000263336">
    <property type="component" value="Unassembled WGS sequence"/>
</dbReference>
<comment type="caution">
    <text evidence="1">The sequence shown here is derived from an EMBL/GenBank/DDBJ whole genome shotgun (WGS) entry which is preliminary data.</text>
</comment>
<sequence>MYEFIFFTKEDYVRALDLLNHTDIYCWFPINAGLRVLLFSGDSSDIFVEKLAVNGLHGSYLMRGPYVENAKERR</sequence>
<accession>A0A3D0ZQH3</accession>
<dbReference type="AlphaFoldDB" id="A0A3D0ZQH3"/>
<name>A0A3D0ZQH3_UNCKA</name>
<evidence type="ECO:0000313" key="2">
    <source>
        <dbReference type="Proteomes" id="UP000263336"/>
    </source>
</evidence>
<evidence type="ECO:0000313" key="1">
    <source>
        <dbReference type="EMBL" id="HCC42459.1"/>
    </source>
</evidence>
<gene>
    <name evidence="1" type="ORF">DEP93_03220</name>
</gene>
<proteinExistence type="predicted"/>
<dbReference type="EMBL" id="DOZN01000020">
    <property type="protein sequence ID" value="HCC42459.1"/>
    <property type="molecule type" value="Genomic_DNA"/>
</dbReference>
<organism evidence="1 2">
    <name type="scientific">candidate division WWE3 bacterium</name>
    <dbReference type="NCBI Taxonomy" id="2053526"/>
    <lineage>
        <taxon>Bacteria</taxon>
        <taxon>Katanobacteria</taxon>
    </lineage>
</organism>